<accession>A0A2P8DAH5</accession>
<protein>
    <submittedName>
        <fullName evidence="1">Uncharacterized protein</fullName>
    </submittedName>
</protein>
<dbReference type="Proteomes" id="UP000240572">
    <property type="component" value="Unassembled WGS sequence"/>
</dbReference>
<comment type="caution">
    <text evidence="1">The sequence shown here is derived from an EMBL/GenBank/DDBJ whole genome shotgun (WGS) entry which is preliminary data.</text>
</comment>
<dbReference type="EMBL" id="PYGD01000001">
    <property type="protein sequence ID" value="PSK94228.1"/>
    <property type="molecule type" value="Genomic_DNA"/>
</dbReference>
<keyword evidence="2" id="KW-1185">Reference proteome</keyword>
<name>A0A2P8DAH5_9BACT</name>
<sequence length="146" mass="15530">MNAKELAAKLNGMAVNGKMEALADTAADSGLVIAYCTPNELLELQGAGEADSDVYESTDLCVFVFDGEYCLFDRQSLGDKDDADDYEYAAHEAAEKGRIVQAIAQPADVPGAAWLVRPAFAHESFDLLQGGKVYCRGAVFNAGEVA</sequence>
<gene>
    <name evidence="1" type="ORF">B0I18_101383</name>
</gene>
<evidence type="ECO:0000313" key="1">
    <source>
        <dbReference type="EMBL" id="PSK94228.1"/>
    </source>
</evidence>
<dbReference type="RefSeq" id="WP_106520949.1">
    <property type="nucleotide sequence ID" value="NZ_PYGD01000001.1"/>
</dbReference>
<evidence type="ECO:0000313" key="2">
    <source>
        <dbReference type="Proteomes" id="UP000240572"/>
    </source>
</evidence>
<organism evidence="1 2">
    <name type="scientific">Taibaiella chishuiensis</name>
    <dbReference type="NCBI Taxonomy" id="1434707"/>
    <lineage>
        <taxon>Bacteria</taxon>
        <taxon>Pseudomonadati</taxon>
        <taxon>Bacteroidota</taxon>
        <taxon>Chitinophagia</taxon>
        <taxon>Chitinophagales</taxon>
        <taxon>Chitinophagaceae</taxon>
        <taxon>Taibaiella</taxon>
    </lineage>
</organism>
<dbReference type="OrthoDB" id="2045521at2"/>
<dbReference type="AlphaFoldDB" id="A0A2P8DAH5"/>
<reference evidence="1 2" key="1">
    <citation type="submission" date="2018-03" db="EMBL/GenBank/DDBJ databases">
        <title>Genomic Encyclopedia of Type Strains, Phase III (KMG-III): the genomes of soil and plant-associated and newly described type strains.</title>
        <authorList>
            <person name="Whitman W."/>
        </authorList>
    </citation>
    <scope>NUCLEOTIDE SEQUENCE [LARGE SCALE GENOMIC DNA]</scope>
    <source>
        <strain evidence="1 2">CGMCC 1.12700</strain>
    </source>
</reference>
<proteinExistence type="predicted"/>